<dbReference type="InterPro" id="IPR001872">
    <property type="entry name" value="Peptidase_A8"/>
</dbReference>
<proteinExistence type="inferred from homology"/>
<reference evidence="13" key="1">
    <citation type="journal article" date="2018" name="Science">
        <title>A primordial and reversible TCA cycle in a facultatively chemolithoautotrophic thermophile.</title>
        <authorList>
            <person name="Nunoura T."/>
            <person name="Chikaraishi Y."/>
            <person name="Izaki R."/>
            <person name="Suwa T."/>
            <person name="Sato T."/>
            <person name="Harada T."/>
            <person name="Mori K."/>
            <person name="Kato Y."/>
            <person name="Miyazaki M."/>
            <person name="Shimamura S."/>
            <person name="Yanagawa K."/>
            <person name="Shuto A."/>
            <person name="Ohkouchi N."/>
            <person name="Fujita N."/>
            <person name="Takaki Y."/>
            <person name="Atomi H."/>
            <person name="Takai K."/>
        </authorList>
    </citation>
    <scope>NUCLEOTIDE SEQUENCE [LARGE SCALE GENOMIC DNA]</scope>
    <source>
        <strain evidence="13">DSM 17441 / JCM 13301 / NBRC 103674 / ABI70S6</strain>
    </source>
</reference>
<evidence type="ECO:0000256" key="10">
    <source>
        <dbReference type="RuleBase" id="RU000594"/>
    </source>
</evidence>
<evidence type="ECO:0000313" key="13">
    <source>
        <dbReference type="Proteomes" id="UP000063234"/>
    </source>
</evidence>
<dbReference type="OrthoDB" id="9810259at2"/>
<comment type="subcellular location">
    <subcellularLocation>
        <location evidence="9">Cell membrane</location>
        <topology evidence="9">Multi-pass membrane protein</topology>
    </subcellularLocation>
</comment>
<comment type="function">
    <text evidence="9 10">This protein specifically catalyzes the removal of signal peptides from prolipoproteins.</text>
</comment>
<evidence type="ECO:0000256" key="5">
    <source>
        <dbReference type="ARBA" id="ARBA00022750"/>
    </source>
</evidence>
<evidence type="ECO:0000256" key="4">
    <source>
        <dbReference type="ARBA" id="ARBA00022692"/>
    </source>
</evidence>
<dbReference type="GO" id="GO:0005886">
    <property type="term" value="C:plasma membrane"/>
    <property type="evidence" value="ECO:0007669"/>
    <property type="project" value="UniProtKB-SubCell"/>
</dbReference>
<dbReference type="Pfam" id="PF01252">
    <property type="entry name" value="Peptidase_A8"/>
    <property type="match status" value="1"/>
</dbReference>
<feature type="transmembrane region" description="Helical" evidence="9">
    <location>
        <begin position="125"/>
        <end position="146"/>
    </location>
</feature>
<dbReference type="EC" id="3.4.23.36" evidence="9"/>
<dbReference type="PATRIC" id="fig|1298851.3.peg.641"/>
<evidence type="ECO:0000256" key="1">
    <source>
        <dbReference type="ARBA" id="ARBA00006139"/>
    </source>
</evidence>
<evidence type="ECO:0000256" key="11">
    <source>
        <dbReference type="RuleBase" id="RU004181"/>
    </source>
</evidence>
<keyword evidence="5 9" id="KW-0064">Aspartyl protease</keyword>
<keyword evidence="3 9" id="KW-0645">Protease</keyword>
<dbReference type="PANTHER" id="PTHR33695">
    <property type="entry name" value="LIPOPROTEIN SIGNAL PEPTIDASE"/>
    <property type="match status" value="1"/>
</dbReference>
<gene>
    <name evidence="9 12" type="primary">lspA</name>
    <name evidence="12" type="ORF">TST_0617</name>
</gene>
<comment type="catalytic activity">
    <reaction evidence="9 10">
        <text>Release of signal peptides from bacterial membrane prolipoproteins. Hydrolyzes -Xaa-Yaa-Zaa-|-(S,diacylglyceryl)Cys-, in which Xaa is hydrophobic (preferably Leu), and Yaa (Ala or Ser) and Zaa (Gly or Ala) have small, neutral side chains.</text>
        <dbReference type="EC" id="3.4.23.36"/>
    </reaction>
</comment>
<name>A0A0S3QSY2_THET7</name>
<sequence>MNRWVLFSISALVVFGLDRLTKVWVLKEVAPKGIIKVTSFFNIVYVTNTGGAFGIGRHGNGNLFVIASIVAILVVLYLLKKIKDGNFITYVSLGMILGGGLGNLFDRFVYGSVIDFLDFHIGNAHWPAFNVADSCIVVGVIMFALFHRRTSEES</sequence>
<dbReference type="EMBL" id="AP013035">
    <property type="protein sequence ID" value="BAT71423.1"/>
    <property type="molecule type" value="Genomic_DNA"/>
</dbReference>
<evidence type="ECO:0000256" key="2">
    <source>
        <dbReference type="ARBA" id="ARBA00022475"/>
    </source>
</evidence>
<keyword evidence="2 9" id="KW-1003">Cell membrane</keyword>
<protein>
    <recommendedName>
        <fullName evidence="9">Lipoprotein signal peptidase</fullName>
        <ecNumber evidence="9">3.4.23.36</ecNumber>
    </recommendedName>
    <alternativeName>
        <fullName evidence="9">Prolipoprotein signal peptidase</fullName>
    </alternativeName>
    <alternativeName>
        <fullName evidence="9">Signal peptidase II</fullName>
        <shortName evidence="9">SPase II</shortName>
    </alternativeName>
</protein>
<feature type="transmembrane region" description="Helical" evidence="9">
    <location>
        <begin position="63"/>
        <end position="80"/>
    </location>
</feature>
<keyword evidence="6 9" id="KW-0378">Hydrolase</keyword>
<keyword evidence="8 9" id="KW-0472">Membrane</keyword>
<feature type="transmembrane region" description="Helical" evidence="9">
    <location>
        <begin position="87"/>
        <end position="105"/>
    </location>
</feature>
<keyword evidence="7 9" id="KW-1133">Transmembrane helix</keyword>
<comment type="caution">
    <text evidence="9">Lacks conserved residue(s) required for the propagation of feature annotation.</text>
</comment>
<feature type="active site" evidence="9">
    <location>
        <position position="115"/>
    </location>
</feature>
<dbReference type="HAMAP" id="MF_00161">
    <property type="entry name" value="LspA"/>
    <property type="match status" value="1"/>
</dbReference>
<dbReference type="Proteomes" id="UP000063234">
    <property type="component" value="Chromosome"/>
</dbReference>
<dbReference type="GO" id="GO:0006508">
    <property type="term" value="P:proteolysis"/>
    <property type="evidence" value="ECO:0007669"/>
    <property type="project" value="UniProtKB-KW"/>
</dbReference>
<evidence type="ECO:0000256" key="3">
    <source>
        <dbReference type="ARBA" id="ARBA00022670"/>
    </source>
</evidence>
<evidence type="ECO:0000256" key="7">
    <source>
        <dbReference type="ARBA" id="ARBA00022989"/>
    </source>
</evidence>
<keyword evidence="13" id="KW-1185">Reference proteome</keyword>
<dbReference type="UniPathway" id="UPA00665"/>
<dbReference type="RefSeq" id="WP_068549388.1">
    <property type="nucleotide sequence ID" value="NZ_AP013035.1"/>
</dbReference>
<evidence type="ECO:0000256" key="8">
    <source>
        <dbReference type="ARBA" id="ARBA00023136"/>
    </source>
</evidence>
<organism evidence="12 13">
    <name type="scientific">Thermosulfidibacter takaii (strain DSM 17441 / JCM 13301 / NBRC 103674 / ABI70S6)</name>
    <dbReference type="NCBI Taxonomy" id="1298851"/>
    <lineage>
        <taxon>Bacteria</taxon>
        <taxon>Pseudomonadati</taxon>
        <taxon>Thermosulfidibacterota</taxon>
        <taxon>Thermosulfidibacteria</taxon>
        <taxon>Thermosulfidibacterales</taxon>
        <taxon>Thermosulfidibacteraceae</taxon>
    </lineage>
</organism>
<evidence type="ECO:0000256" key="9">
    <source>
        <dbReference type="HAMAP-Rule" id="MF_00161"/>
    </source>
</evidence>
<dbReference type="NCBIfam" id="TIGR00077">
    <property type="entry name" value="lspA"/>
    <property type="match status" value="1"/>
</dbReference>
<comment type="pathway">
    <text evidence="9">Protein modification; lipoprotein biosynthesis (signal peptide cleavage).</text>
</comment>
<dbReference type="PROSITE" id="PS00855">
    <property type="entry name" value="SPASE_II"/>
    <property type="match status" value="1"/>
</dbReference>
<dbReference type="KEGG" id="ttk:TST_0617"/>
<dbReference type="PANTHER" id="PTHR33695:SF1">
    <property type="entry name" value="LIPOPROTEIN SIGNAL PEPTIDASE"/>
    <property type="match status" value="1"/>
</dbReference>
<dbReference type="STRING" id="1298851.TST_0617"/>
<keyword evidence="4 9" id="KW-0812">Transmembrane</keyword>
<evidence type="ECO:0000256" key="6">
    <source>
        <dbReference type="ARBA" id="ARBA00022801"/>
    </source>
</evidence>
<feature type="active site" evidence="9">
    <location>
        <position position="133"/>
    </location>
</feature>
<dbReference type="PRINTS" id="PR00781">
    <property type="entry name" value="LIPOSIGPTASE"/>
</dbReference>
<evidence type="ECO:0000313" key="12">
    <source>
        <dbReference type="EMBL" id="BAT71423.1"/>
    </source>
</evidence>
<comment type="similarity">
    <text evidence="1 9 11">Belongs to the peptidase A8 family.</text>
</comment>
<accession>A0A0S3QSY2</accession>
<dbReference type="AlphaFoldDB" id="A0A0S3QSY2"/>
<dbReference type="GO" id="GO:0004190">
    <property type="term" value="F:aspartic-type endopeptidase activity"/>
    <property type="evidence" value="ECO:0007669"/>
    <property type="project" value="UniProtKB-UniRule"/>
</dbReference>